<accession>A0A8J4A0W9</accession>
<dbReference type="Proteomes" id="UP000635606">
    <property type="component" value="Unassembled WGS sequence"/>
</dbReference>
<protein>
    <submittedName>
        <fullName evidence="1">Uncharacterized protein</fullName>
    </submittedName>
</protein>
<evidence type="ECO:0000313" key="2">
    <source>
        <dbReference type="Proteomes" id="UP000635606"/>
    </source>
</evidence>
<dbReference type="RefSeq" id="WP_203932644.1">
    <property type="nucleotide sequence ID" value="NZ_BOPH01000105.1"/>
</dbReference>
<organism evidence="1 2">
    <name type="scientific">Virgisporangium ochraceum</name>
    <dbReference type="NCBI Taxonomy" id="65505"/>
    <lineage>
        <taxon>Bacteria</taxon>
        <taxon>Bacillati</taxon>
        <taxon>Actinomycetota</taxon>
        <taxon>Actinomycetes</taxon>
        <taxon>Micromonosporales</taxon>
        <taxon>Micromonosporaceae</taxon>
        <taxon>Virgisporangium</taxon>
    </lineage>
</organism>
<evidence type="ECO:0000313" key="1">
    <source>
        <dbReference type="EMBL" id="GIJ72798.1"/>
    </source>
</evidence>
<reference evidence="1" key="1">
    <citation type="submission" date="2021-01" db="EMBL/GenBank/DDBJ databases">
        <title>Whole genome shotgun sequence of Virgisporangium ochraceum NBRC 16418.</title>
        <authorList>
            <person name="Komaki H."/>
            <person name="Tamura T."/>
        </authorList>
    </citation>
    <scope>NUCLEOTIDE SEQUENCE</scope>
    <source>
        <strain evidence="1">NBRC 16418</strain>
    </source>
</reference>
<dbReference type="EMBL" id="BOPH01000105">
    <property type="protein sequence ID" value="GIJ72798.1"/>
    <property type="molecule type" value="Genomic_DNA"/>
</dbReference>
<dbReference type="AlphaFoldDB" id="A0A8J4A0W9"/>
<name>A0A8J4A0W9_9ACTN</name>
<proteinExistence type="predicted"/>
<dbReference type="Gene3D" id="1.25.10.10">
    <property type="entry name" value="Leucine-rich Repeat Variant"/>
    <property type="match status" value="1"/>
</dbReference>
<sequence length="534" mass="58564">MVVHESMFSGVMVEAGFSGSSGRWHTAGVVEREGEGDTGGARVLESLLAALARWPDVGNQTRISIERWNSLNASEVKAYHDRGISAVQSVADWQVVADRVRELGRLRYEPAVPTLIGLWGRCPVQPVATAAAHALFEMGTAEARDALRRGIHDHDHLGRFMALKVMFTDDGTAWDNVGHLFSDECLATTAGLTAAAEALGLLAPWSFTGSGPEWHSETLRELVSKDHRWLDLCVGLRDHESLGWQAREVLRYADSAVTGPALDAARAERATQRKAPANRPLRPGELVARYRNGDHRGVWRDLGAAAHLDDVWRAEAEQVAILTMERVQRNASNLTSALVARGWPVSTEQALPGPAADVEDRLQQLEQVTGSAAPPALAAYWRIVGTIDLVPRGTWDAPFPPGVPEQLTIADPLEINDLSTAWYSVEEWQEESAELHPELAGPLELTIAADYLHKANISGGAPYSIRLPHAGADPLVREEVHCLTFTDYLRRAFAGKGFLRLDEQDEWAAYGATGDELADLTGWLESIEYEYLDF</sequence>
<comment type="caution">
    <text evidence="1">The sequence shown here is derived from an EMBL/GenBank/DDBJ whole genome shotgun (WGS) entry which is preliminary data.</text>
</comment>
<keyword evidence="2" id="KW-1185">Reference proteome</keyword>
<dbReference type="InterPro" id="IPR016024">
    <property type="entry name" value="ARM-type_fold"/>
</dbReference>
<gene>
    <name evidence="1" type="ORF">Voc01_077150</name>
</gene>
<dbReference type="InterPro" id="IPR011989">
    <property type="entry name" value="ARM-like"/>
</dbReference>
<dbReference type="SUPFAM" id="SSF48371">
    <property type="entry name" value="ARM repeat"/>
    <property type="match status" value="1"/>
</dbReference>